<dbReference type="FunFam" id="3.30.300.160:FF:000002">
    <property type="entry name" value="Type II secretion system protein E"/>
    <property type="match status" value="1"/>
</dbReference>
<dbReference type="SUPFAM" id="SSF52540">
    <property type="entry name" value="P-loop containing nucleoside triphosphate hydrolases"/>
    <property type="match status" value="1"/>
</dbReference>
<dbReference type="GO" id="GO:0005737">
    <property type="term" value="C:cytoplasm"/>
    <property type="evidence" value="ECO:0007669"/>
    <property type="project" value="UniProtKB-SubCell"/>
</dbReference>
<dbReference type="PROSITE" id="PS00662">
    <property type="entry name" value="T2SP_E"/>
    <property type="match status" value="1"/>
</dbReference>
<dbReference type="GO" id="GO:0016887">
    <property type="term" value="F:ATP hydrolysis activity"/>
    <property type="evidence" value="ECO:0007669"/>
    <property type="project" value="InterPro"/>
</dbReference>
<dbReference type="InterPro" id="IPR013374">
    <property type="entry name" value="ATPase_typ4_pilus-assembl_PilB"/>
</dbReference>
<evidence type="ECO:0000313" key="7">
    <source>
        <dbReference type="EMBL" id="HGH61512.1"/>
    </source>
</evidence>
<dbReference type="SMART" id="SM00382">
    <property type="entry name" value="AAA"/>
    <property type="match status" value="1"/>
</dbReference>
<keyword evidence="5" id="KW-0067">ATP-binding</keyword>
<gene>
    <name evidence="7" type="primary">pilB</name>
    <name evidence="7" type="ORF">ENV54_09465</name>
</gene>
<comment type="caution">
    <text evidence="7">The sequence shown here is derived from an EMBL/GenBank/DDBJ whole genome shotgun (WGS) entry which is preliminary data.</text>
</comment>
<dbReference type="GO" id="GO:0009297">
    <property type="term" value="P:pilus assembly"/>
    <property type="evidence" value="ECO:0007669"/>
    <property type="project" value="InterPro"/>
</dbReference>
<keyword evidence="3" id="KW-0963">Cytoplasm</keyword>
<accession>A0A7C4EUT1</accession>
<dbReference type="FunFam" id="3.30.450.90:FF:000001">
    <property type="entry name" value="Type II secretion system ATPase GspE"/>
    <property type="match status" value="1"/>
</dbReference>
<keyword evidence="4" id="KW-0547">Nucleotide-binding</keyword>
<dbReference type="Gene3D" id="3.30.300.160">
    <property type="entry name" value="Type II secretion system, protein E, N-terminal domain"/>
    <property type="match status" value="1"/>
</dbReference>
<dbReference type="Pfam" id="PF05157">
    <property type="entry name" value="MshEN"/>
    <property type="match status" value="1"/>
</dbReference>
<name>A0A7C4EUT1_9BACT</name>
<dbReference type="Pfam" id="PF00437">
    <property type="entry name" value="T2SSE"/>
    <property type="match status" value="1"/>
</dbReference>
<dbReference type="PANTHER" id="PTHR30258">
    <property type="entry name" value="TYPE II SECRETION SYSTEM PROTEIN GSPE-RELATED"/>
    <property type="match status" value="1"/>
</dbReference>
<dbReference type="InterPro" id="IPR001482">
    <property type="entry name" value="T2SS/T4SS_dom"/>
</dbReference>
<organism evidence="7">
    <name type="scientific">Desulfomonile tiedjei</name>
    <dbReference type="NCBI Taxonomy" id="2358"/>
    <lineage>
        <taxon>Bacteria</taxon>
        <taxon>Pseudomonadati</taxon>
        <taxon>Thermodesulfobacteriota</taxon>
        <taxon>Desulfomonilia</taxon>
        <taxon>Desulfomonilales</taxon>
        <taxon>Desulfomonilaceae</taxon>
        <taxon>Desulfomonile</taxon>
    </lineage>
</organism>
<dbReference type="FunFam" id="3.40.50.300:FF:000398">
    <property type="entry name" value="Type IV pilus assembly ATPase PilB"/>
    <property type="match status" value="1"/>
</dbReference>
<comment type="subcellular location">
    <subcellularLocation>
        <location evidence="1">Cytoplasm</location>
    </subcellularLocation>
</comment>
<evidence type="ECO:0000256" key="2">
    <source>
        <dbReference type="ARBA" id="ARBA00006611"/>
    </source>
</evidence>
<evidence type="ECO:0000259" key="6">
    <source>
        <dbReference type="PROSITE" id="PS00662"/>
    </source>
</evidence>
<dbReference type="EMBL" id="DTGT01000300">
    <property type="protein sequence ID" value="HGH61512.1"/>
    <property type="molecule type" value="Genomic_DNA"/>
</dbReference>
<dbReference type="NCBIfam" id="TIGR02538">
    <property type="entry name" value="type_IV_pilB"/>
    <property type="match status" value="1"/>
</dbReference>
<dbReference type="AlphaFoldDB" id="A0A7C4EUT1"/>
<dbReference type="Gene3D" id="3.30.450.90">
    <property type="match status" value="1"/>
</dbReference>
<comment type="similarity">
    <text evidence="2">Belongs to the GSP E family.</text>
</comment>
<dbReference type="SUPFAM" id="SSF160246">
    <property type="entry name" value="EspE N-terminal domain-like"/>
    <property type="match status" value="1"/>
</dbReference>
<dbReference type="InterPro" id="IPR027417">
    <property type="entry name" value="P-loop_NTPase"/>
</dbReference>
<feature type="domain" description="Bacterial type II secretion system protein E" evidence="6">
    <location>
        <begin position="382"/>
        <end position="396"/>
    </location>
</feature>
<dbReference type="CDD" id="cd01129">
    <property type="entry name" value="PulE-GspE-like"/>
    <property type="match status" value="1"/>
</dbReference>
<evidence type="ECO:0000256" key="3">
    <source>
        <dbReference type="ARBA" id="ARBA00022490"/>
    </source>
</evidence>
<dbReference type="InterPro" id="IPR007831">
    <property type="entry name" value="T2SS_GspE_N"/>
</dbReference>
<dbReference type="PANTHER" id="PTHR30258:SF1">
    <property type="entry name" value="PROTEIN TRANSPORT PROTEIN HOFB HOMOLOG"/>
    <property type="match status" value="1"/>
</dbReference>
<sequence>MRDRIGEMLLKAGIISNADLERAKEYQRQHGGRISYALIHLDILSEDDLLEFFSREFGLPTVSLDEIDIDPRALKMIPAQTARKYRAVPYRLHDSTLQVAMSDPTDFRAIDDLKFRTNLVVNVSIAPDSQIRKALDKFYGTGVEAQEMLADFRTQFPDVSEAEQADLDALDSAKAAEQAPVVKFVNLMLREAIARRASDIHIEPYENSLRVRFRIDGVLYEVLKPPLSLKNPVVSRVKIMSRLDIAERRLPQDGRIKLKLSKDREMDFRVSCLPTLFGEKVVLRLLDKSNLQLDMTKLGFEEKPLQVFKDSIHKPFGMILVTGPTGSGKTTTLYSALHELNSPEVNISTAEDPVEFNLQGINQVQVHEEIGLTFAAALRSFLRQDPDIIMVGEIRDLETAEIAIKAALTGHLVLSTLHTNDAAQTINRLINMGVEPFLVANSVNCIIAQRLARKLCVKCRKEIPPPAEALRDLGIKMEEIGTFPVYEARGCDECGNTGFKGRVALYEVMPIGEELKELILAGAPATALKREAIRLGMDTLRMAGLNKLREGITTINEVIRSTMAD</sequence>
<reference evidence="7" key="1">
    <citation type="journal article" date="2020" name="mSystems">
        <title>Genome- and Community-Level Interaction Insights into Carbon Utilization and Element Cycling Functions of Hydrothermarchaeota in Hydrothermal Sediment.</title>
        <authorList>
            <person name="Zhou Z."/>
            <person name="Liu Y."/>
            <person name="Xu W."/>
            <person name="Pan J."/>
            <person name="Luo Z.H."/>
            <person name="Li M."/>
        </authorList>
    </citation>
    <scope>NUCLEOTIDE SEQUENCE [LARGE SCALE GENOMIC DNA]</scope>
    <source>
        <strain evidence="7">SpSt-769</strain>
    </source>
</reference>
<dbReference type="Gene3D" id="1.10.40.70">
    <property type="match status" value="1"/>
</dbReference>
<proteinExistence type="inferred from homology"/>
<protein>
    <submittedName>
        <fullName evidence="7">Type IV-A pilus assembly ATPase PilB</fullName>
    </submittedName>
</protein>
<dbReference type="GO" id="GO:0005886">
    <property type="term" value="C:plasma membrane"/>
    <property type="evidence" value="ECO:0007669"/>
    <property type="project" value="TreeGrafter"/>
</dbReference>
<dbReference type="Gene3D" id="3.40.50.300">
    <property type="entry name" value="P-loop containing nucleotide triphosphate hydrolases"/>
    <property type="match status" value="1"/>
</dbReference>
<evidence type="ECO:0000256" key="4">
    <source>
        <dbReference type="ARBA" id="ARBA00022741"/>
    </source>
</evidence>
<dbReference type="InterPro" id="IPR037257">
    <property type="entry name" value="T2SS_E_N_sf"/>
</dbReference>
<evidence type="ECO:0000256" key="1">
    <source>
        <dbReference type="ARBA" id="ARBA00004496"/>
    </source>
</evidence>
<dbReference type="InterPro" id="IPR003593">
    <property type="entry name" value="AAA+_ATPase"/>
</dbReference>
<evidence type="ECO:0000256" key="5">
    <source>
        <dbReference type="ARBA" id="ARBA00022840"/>
    </source>
</evidence>
<dbReference type="GO" id="GO:0005524">
    <property type="term" value="F:ATP binding"/>
    <property type="evidence" value="ECO:0007669"/>
    <property type="project" value="UniProtKB-KW"/>
</dbReference>